<dbReference type="PROSITE" id="PS51257">
    <property type="entry name" value="PROKAR_LIPOPROTEIN"/>
    <property type="match status" value="1"/>
</dbReference>
<comment type="caution">
    <text evidence="2">The sequence shown here is derived from an EMBL/GenBank/DDBJ whole genome shotgun (WGS) entry which is preliminary data.</text>
</comment>
<keyword evidence="3" id="KW-1185">Reference proteome</keyword>
<reference evidence="2 3" key="1">
    <citation type="submission" date="2019-03" db="EMBL/GenBank/DDBJ databases">
        <title>Genomic Encyclopedia of Type Strains, Phase IV (KMG-IV): sequencing the most valuable type-strain genomes for metagenomic binning, comparative biology and taxonomic classification.</title>
        <authorList>
            <person name="Goeker M."/>
        </authorList>
    </citation>
    <scope>NUCLEOTIDE SEQUENCE [LARGE SCALE GENOMIC DNA]</scope>
    <source>
        <strain evidence="2 3">DSM 25059</strain>
    </source>
</reference>
<dbReference type="AlphaFoldDB" id="A0A4R6FQ00"/>
<keyword evidence="1" id="KW-0732">Signal</keyword>
<dbReference type="OrthoDB" id="7596589at2"/>
<gene>
    <name evidence="2" type="ORF">EV664_10460</name>
</gene>
<evidence type="ECO:0008006" key="4">
    <source>
        <dbReference type="Google" id="ProtNLM"/>
    </source>
</evidence>
<dbReference type="EMBL" id="SNWD01000004">
    <property type="protein sequence ID" value="TDN83577.1"/>
    <property type="molecule type" value="Genomic_DNA"/>
</dbReference>
<organism evidence="2 3">
    <name type="scientific">Stakelama pacifica</name>
    <dbReference type="NCBI Taxonomy" id="517720"/>
    <lineage>
        <taxon>Bacteria</taxon>
        <taxon>Pseudomonadati</taxon>
        <taxon>Pseudomonadota</taxon>
        <taxon>Alphaproteobacteria</taxon>
        <taxon>Sphingomonadales</taxon>
        <taxon>Sphingomonadaceae</taxon>
        <taxon>Stakelama</taxon>
    </lineage>
</organism>
<proteinExistence type="predicted"/>
<dbReference type="Proteomes" id="UP000295493">
    <property type="component" value="Unassembled WGS sequence"/>
</dbReference>
<feature type="chain" id="PRO_5020312098" description="Lipoprotein" evidence="1">
    <location>
        <begin position="20"/>
        <end position="141"/>
    </location>
</feature>
<dbReference type="RefSeq" id="WP_133495136.1">
    <property type="nucleotide sequence ID" value="NZ_BMLU01000004.1"/>
</dbReference>
<evidence type="ECO:0000313" key="2">
    <source>
        <dbReference type="EMBL" id="TDN83577.1"/>
    </source>
</evidence>
<feature type="signal peptide" evidence="1">
    <location>
        <begin position="1"/>
        <end position="19"/>
    </location>
</feature>
<accession>A0A4R6FQ00</accession>
<evidence type="ECO:0000313" key="3">
    <source>
        <dbReference type="Proteomes" id="UP000295493"/>
    </source>
</evidence>
<protein>
    <recommendedName>
        <fullName evidence="4">Lipoprotein</fullName>
    </recommendedName>
</protein>
<sequence length="141" mass="15287">MRNLLFPLTALMLAGPLLAGCAGQGSAPGDKPGPDRLAEILKGYEPVDSLQCVDPQRVRYSETVRGGIVYRASVGRNIYVNEIPEGCMAPHGDDILVSFPFGGRSCQGDRVKWVSRVNSMQSGFCVLGRFAEYRPTKQPGQ</sequence>
<evidence type="ECO:0000256" key="1">
    <source>
        <dbReference type="SAM" id="SignalP"/>
    </source>
</evidence>
<name>A0A4R6FQ00_9SPHN</name>